<dbReference type="Pfam" id="PF00300">
    <property type="entry name" value="His_Phos_1"/>
    <property type="match status" value="1"/>
</dbReference>
<reference evidence="1 2" key="1">
    <citation type="submission" date="2015-06" db="EMBL/GenBank/DDBJ databases">
        <title>Survival trade-offs in plant roots during colonization by closely related pathogenic and mutualistic fungi.</title>
        <authorList>
            <person name="Hacquard S."/>
            <person name="Kracher B."/>
            <person name="Hiruma K."/>
            <person name="Weinman A."/>
            <person name="Muench P."/>
            <person name="Garrido Oter R."/>
            <person name="Ver Loren van Themaat E."/>
            <person name="Dallerey J.-F."/>
            <person name="Damm U."/>
            <person name="Henrissat B."/>
            <person name="Lespinet O."/>
            <person name="Thon M."/>
            <person name="Kemen E."/>
            <person name="McHardy A.C."/>
            <person name="Schulze-Lefert P."/>
            <person name="O'Connell R.J."/>
        </authorList>
    </citation>
    <scope>NUCLEOTIDE SEQUENCE [LARGE SCALE GENOMIC DNA]</scope>
    <source>
        <strain evidence="1 2">MAFF 238704</strain>
    </source>
</reference>
<dbReference type="EMBL" id="LFIW01002127">
    <property type="protein sequence ID" value="KZL79226.1"/>
    <property type="molecule type" value="Genomic_DNA"/>
</dbReference>
<gene>
    <name evidence="1" type="ORF">CI238_04287</name>
</gene>
<comment type="caution">
    <text evidence="1">The sequence shown here is derived from an EMBL/GenBank/DDBJ whole genome shotgun (WGS) entry which is preliminary data.</text>
</comment>
<dbReference type="CDD" id="cd07067">
    <property type="entry name" value="HP_PGM_like"/>
    <property type="match status" value="1"/>
</dbReference>
<dbReference type="Gene3D" id="3.40.50.1240">
    <property type="entry name" value="Phosphoglycerate mutase-like"/>
    <property type="match status" value="1"/>
</dbReference>
<dbReference type="AlphaFoldDB" id="A0A166ZQH0"/>
<dbReference type="SUPFAM" id="SSF53254">
    <property type="entry name" value="Phosphoglycerate mutase-like"/>
    <property type="match status" value="1"/>
</dbReference>
<protein>
    <submittedName>
        <fullName evidence="1">Phosphoglycerate mutase</fullName>
    </submittedName>
</protein>
<dbReference type="InterPro" id="IPR050275">
    <property type="entry name" value="PGM_Phosphatase"/>
</dbReference>
<dbReference type="PANTHER" id="PTHR48100:SF1">
    <property type="entry name" value="HISTIDINE PHOSPHATASE FAMILY PROTEIN-RELATED"/>
    <property type="match status" value="1"/>
</dbReference>
<keyword evidence="2" id="KW-1185">Reference proteome</keyword>
<dbReference type="InterPro" id="IPR029033">
    <property type="entry name" value="His_PPase_superfam"/>
</dbReference>
<dbReference type="SMART" id="SM00855">
    <property type="entry name" value="PGAM"/>
    <property type="match status" value="1"/>
</dbReference>
<sequence>MLPRTIFPALLAATKMAAPTNPVCRYKFTILPEYFVDYYQVANKSPGGKATTQPSLGLLDKSFGGATTEADAEPWERFAAHINRLNAESPNGVDYKVFYLTRHGLGFHNVQAAKVGTAEWDRYWSRLDGDGVVTWLDAELVDTGIRQAKELSTFWAGATTTEKVPFPESFYTSPLRRCLETSKLVFGVLIEERGQEFRPLIKEGLRERMTDHTCDKRSPRSWIESAYPKYIIEPGFTEEDQLWKADRFETTEEHVARKQQVLDEIFSTDASQFVSLTVHSYAISAILGVGGQAEFRVREGSTVALLIRGERSDVSSS</sequence>
<organism evidence="1 2">
    <name type="scientific">Colletotrichum incanum</name>
    <name type="common">Soybean anthracnose fungus</name>
    <dbReference type="NCBI Taxonomy" id="1573173"/>
    <lineage>
        <taxon>Eukaryota</taxon>
        <taxon>Fungi</taxon>
        <taxon>Dikarya</taxon>
        <taxon>Ascomycota</taxon>
        <taxon>Pezizomycotina</taxon>
        <taxon>Sordariomycetes</taxon>
        <taxon>Hypocreomycetidae</taxon>
        <taxon>Glomerellales</taxon>
        <taxon>Glomerellaceae</taxon>
        <taxon>Colletotrichum</taxon>
        <taxon>Colletotrichum spaethianum species complex</taxon>
    </lineage>
</organism>
<dbReference type="GO" id="GO:0005737">
    <property type="term" value="C:cytoplasm"/>
    <property type="evidence" value="ECO:0007669"/>
    <property type="project" value="TreeGrafter"/>
</dbReference>
<proteinExistence type="predicted"/>
<dbReference type="PANTHER" id="PTHR48100">
    <property type="entry name" value="BROAD-SPECIFICITY PHOSPHATASE YOR283W-RELATED"/>
    <property type="match status" value="1"/>
</dbReference>
<name>A0A166ZQH0_COLIC</name>
<dbReference type="Proteomes" id="UP000076584">
    <property type="component" value="Unassembled WGS sequence"/>
</dbReference>
<dbReference type="GO" id="GO:0016791">
    <property type="term" value="F:phosphatase activity"/>
    <property type="evidence" value="ECO:0007669"/>
    <property type="project" value="TreeGrafter"/>
</dbReference>
<dbReference type="InterPro" id="IPR013078">
    <property type="entry name" value="His_Pase_superF_clade-1"/>
</dbReference>
<evidence type="ECO:0000313" key="1">
    <source>
        <dbReference type="EMBL" id="KZL79226.1"/>
    </source>
</evidence>
<evidence type="ECO:0000313" key="2">
    <source>
        <dbReference type="Proteomes" id="UP000076584"/>
    </source>
</evidence>
<accession>A0A166ZQH0</accession>